<organism evidence="2 3">
    <name type="scientific">Xylaria bambusicola</name>
    <dbReference type="NCBI Taxonomy" id="326684"/>
    <lineage>
        <taxon>Eukaryota</taxon>
        <taxon>Fungi</taxon>
        <taxon>Dikarya</taxon>
        <taxon>Ascomycota</taxon>
        <taxon>Pezizomycotina</taxon>
        <taxon>Sordariomycetes</taxon>
        <taxon>Xylariomycetidae</taxon>
        <taxon>Xylariales</taxon>
        <taxon>Xylariaceae</taxon>
        <taxon>Xylaria</taxon>
    </lineage>
</organism>
<dbReference type="CDD" id="cd12148">
    <property type="entry name" value="fungal_TF_MHR"/>
    <property type="match status" value="1"/>
</dbReference>
<keyword evidence="3" id="KW-1185">Reference proteome</keyword>
<evidence type="ECO:0000313" key="3">
    <source>
        <dbReference type="Proteomes" id="UP001305414"/>
    </source>
</evidence>
<dbReference type="AlphaFoldDB" id="A0AAN7URV5"/>
<evidence type="ECO:0008006" key="4">
    <source>
        <dbReference type="Google" id="ProtNLM"/>
    </source>
</evidence>
<feature type="region of interest" description="Disordered" evidence="1">
    <location>
        <begin position="1"/>
        <end position="32"/>
    </location>
</feature>
<dbReference type="PANTHER" id="PTHR47431:SF1">
    <property type="entry name" value="ZN(II)2CYS6 TRANSCRIPTION FACTOR (EUROFUNG)"/>
    <property type="match status" value="1"/>
</dbReference>
<feature type="compositionally biased region" description="Basic and acidic residues" evidence="1">
    <location>
        <begin position="1"/>
        <end position="16"/>
    </location>
</feature>
<evidence type="ECO:0000256" key="1">
    <source>
        <dbReference type="SAM" id="MobiDB-lite"/>
    </source>
</evidence>
<accession>A0AAN7URV5</accession>
<comment type="caution">
    <text evidence="2">The sequence shown here is derived from an EMBL/GenBank/DDBJ whole genome shotgun (WGS) entry which is preliminary data.</text>
</comment>
<dbReference type="Proteomes" id="UP001305414">
    <property type="component" value="Unassembled WGS sequence"/>
</dbReference>
<gene>
    <name evidence="2" type="ORF">RRF57_007352</name>
</gene>
<protein>
    <recommendedName>
        <fullName evidence="4">Transcription factor domain-containing protein</fullName>
    </recommendedName>
</protein>
<feature type="compositionally biased region" description="Polar residues" evidence="1">
    <location>
        <begin position="17"/>
        <end position="29"/>
    </location>
</feature>
<dbReference type="PANTHER" id="PTHR47431">
    <property type="entry name" value="ZN(II)2CYS6 TRANSCRIPTION FACTOR (EUROFUNG)-RELATED"/>
    <property type="match status" value="1"/>
</dbReference>
<dbReference type="EMBL" id="JAWHQM010000020">
    <property type="protein sequence ID" value="KAK5631638.1"/>
    <property type="molecule type" value="Genomic_DNA"/>
</dbReference>
<sequence>MASENWKDASDTDRQSPTECSPNASSTKPAGSRSKASIRASLACVQCRSKQYVYIVSPRIFAPMTSTHRRSLTTTVLWLRSNLPRRVVHLHRFATVTNSIEHSVKCDAKQPTCGRCLMDEKPCYYTKSRRGIRDPKKRSLISDQIPISSPQYASTAMKCASKILPFDMPNALPNGWTTSKLADTNGHESLASAFFDYFYPGHPTLPPKNYFFGYVESDPNAYHFLLSVIDFCGALYTGDARLNDLREAAYAAACGPLPFTVQSVHGLHLLSTIAFGESRFAHYISFGNRCWKMAIELGMHRKAFADRTSDPIWAESYRRTWWYIKFQGVIRRANETEPAVDTYDVESDVDIPYSEEWQYQSGVGALSVVGSRLGDYSQTWDCSIDIPPPVSLLQHEREVDLGRSEFPSLACQIELCRTQADLTFLCDEISGGDDENLERINQADLQICDFLRRIPRWKMEVVDPEGRPDQVLFSTVAWAHISRIRLRQSALRKGLNIRETFPLGPGRGPDRKGQVVKQFGWNPHPVDIQAANSVCDLFRYSIPIKCLRPMMVPGLLRVAIVYLDACVFLGLDSPIFRERINALIRILTIHGETWSLSRKIAEDIQAVADEYLPPPDYSQGHATSPDSDEWNTLVAGGMNNNPFFGTSAVGFDHHSFLNPQLQCVLLNNRESNHHNLPPIVHSFPTG</sequence>
<reference evidence="2 3" key="1">
    <citation type="submission" date="2023-10" db="EMBL/GenBank/DDBJ databases">
        <title>Draft genome sequence of Xylaria bambusicola isolate GMP-LS, the root and basal stem rot pathogen of sugarcane in Indonesia.</title>
        <authorList>
            <person name="Selvaraj P."/>
            <person name="Muralishankar V."/>
            <person name="Muruganantham S."/>
            <person name="Sp S."/>
            <person name="Haryani S."/>
            <person name="Lau K.J.X."/>
            <person name="Naqvi N.I."/>
        </authorList>
    </citation>
    <scope>NUCLEOTIDE SEQUENCE [LARGE SCALE GENOMIC DNA]</scope>
    <source>
        <strain evidence="2">GMP-LS</strain>
    </source>
</reference>
<proteinExistence type="predicted"/>
<name>A0AAN7URV5_9PEZI</name>
<evidence type="ECO:0000313" key="2">
    <source>
        <dbReference type="EMBL" id="KAK5631638.1"/>
    </source>
</evidence>